<feature type="region of interest" description="Disordered" evidence="1">
    <location>
        <begin position="1"/>
        <end position="109"/>
    </location>
</feature>
<feature type="region of interest" description="Disordered" evidence="1">
    <location>
        <begin position="218"/>
        <end position="252"/>
    </location>
</feature>
<evidence type="ECO:0000313" key="4">
    <source>
        <dbReference type="Proteomes" id="UP000015100"/>
    </source>
</evidence>
<dbReference type="OrthoDB" id="5327051at2759"/>
<sequence length="406" mass="42315">MEVNHEAMKQATSASGTQPAGDNRNTMEYDPNSAPQIMDPTNPPMSFRSGAVADQYESYPEVMPPGGLNTPSGYPSSTSPAPSGSGPSYDGYQTVSQHPAPPNQPLLQNQQGEQYSNAPMAAGAEKTYYQPTYGVSQPPPPPPSGYSNANTLVQPDQNNAPTTKYGLPAPITYNAPPNTEKKILGLKKKTFWIVLIIVIIVILGAVGGAVGGILGSKKSNNNNNNNNNNSSSGGTNSGGNNNGTSSGGNNGAYTPFALTTGVRTLNLKYQQNSGSCNDPQNADGSGVVNCFATSRYTVRVDGDVASGYRLSSVDVAGSTFSNIRGTPPTTSDPNQQGSAWVFEVRFTQSGTCGTDRVTRYVLGVNDDTYAVGEGFTLKTQCTLANGLSFPSGTSCTCVALSTSVNP</sequence>
<dbReference type="STRING" id="1284197.S8BKW9"/>
<reference evidence="3 4" key="1">
    <citation type="journal article" date="2013" name="PLoS Genet.">
        <title>Genomic mechanisms accounting for the adaptation to parasitism in nematode-trapping fungi.</title>
        <authorList>
            <person name="Meerupati T."/>
            <person name="Andersson K.M."/>
            <person name="Friman E."/>
            <person name="Kumar D."/>
            <person name="Tunlid A."/>
            <person name="Ahren D."/>
        </authorList>
    </citation>
    <scope>NUCLEOTIDE SEQUENCE [LARGE SCALE GENOMIC DNA]</scope>
    <source>
        <strain evidence="3 4">CBS 200.50</strain>
    </source>
</reference>
<dbReference type="EMBL" id="AQGS01001006">
    <property type="protein sequence ID" value="EPS35882.1"/>
    <property type="molecule type" value="Genomic_DNA"/>
</dbReference>
<gene>
    <name evidence="3" type="ORF">H072_10660</name>
</gene>
<evidence type="ECO:0000256" key="2">
    <source>
        <dbReference type="SAM" id="Phobius"/>
    </source>
</evidence>
<evidence type="ECO:0000313" key="3">
    <source>
        <dbReference type="EMBL" id="EPS35882.1"/>
    </source>
</evidence>
<keyword evidence="2" id="KW-0812">Transmembrane</keyword>
<dbReference type="HOGENOM" id="CLU_677963_0_0_1"/>
<feature type="compositionally biased region" description="Polar residues" evidence="1">
    <location>
        <begin position="145"/>
        <end position="162"/>
    </location>
</feature>
<keyword evidence="2" id="KW-0472">Membrane</keyword>
<dbReference type="Proteomes" id="UP000015100">
    <property type="component" value="Unassembled WGS sequence"/>
</dbReference>
<dbReference type="AlphaFoldDB" id="S8BKW9"/>
<keyword evidence="2" id="KW-1133">Transmembrane helix</keyword>
<feature type="compositionally biased region" description="Gly residues" evidence="1">
    <location>
        <begin position="235"/>
        <end position="250"/>
    </location>
</feature>
<dbReference type="OMA" id="MEVNHEA"/>
<proteinExistence type="predicted"/>
<protein>
    <submittedName>
        <fullName evidence="3">Uncharacterized protein</fullName>
    </submittedName>
</protein>
<accession>S8BKW9</accession>
<feature type="compositionally biased region" description="Low complexity" evidence="1">
    <location>
        <begin position="218"/>
        <end position="234"/>
    </location>
</feature>
<feature type="transmembrane region" description="Helical" evidence="2">
    <location>
        <begin position="191"/>
        <end position="214"/>
    </location>
</feature>
<reference evidence="4" key="2">
    <citation type="submission" date="2013-04" db="EMBL/GenBank/DDBJ databases">
        <title>Genomic mechanisms accounting for the adaptation to parasitism in nematode-trapping fungi.</title>
        <authorList>
            <person name="Ahren D.G."/>
        </authorList>
    </citation>
    <scope>NUCLEOTIDE SEQUENCE [LARGE SCALE GENOMIC DNA]</scope>
    <source>
        <strain evidence="4">CBS 200.50</strain>
    </source>
</reference>
<keyword evidence="4" id="KW-1185">Reference proteome</keyword>
<evidence type="ECO:0000256" key="1">
    <source>
        <dbReference type="SAM" id="MobiDB-lite"/>
    </source>
</evidence>
<feature type="region of interest" description="Disordered" evidence="1">
    <location>
        <begin position="130"/>
        <end position="164"/>
    </location>
</feature>
<name>S8BKW9_DACHA</name>
<feature type="compositionally biased region" description="Low complexity" evidence="1">
    <location>
        <begin position="71"/>
        <end position="92"/>
    </location>
</feature>
<feature type="compositionally biased region" description="Polar residues" evidence="1">
    <location>
        <begin position="10"/>
        <end position="26"/>
    </location>
</feature>
<organism evidence="3 4">
    <name type="scientific">Dactylellina haptotyla (strain CBS 200.50)</name>
    <name type="common">Nematode-trapping fungus</name>
    <name type="synonym">Monacrosporium haptotylum</name>
    <dbReference type="NCBI Taxonomy" id="1284197"/>
    <lineage>
        <taxon>Eukaryota</taxon>
        <taxon>Fungi</taxon>
        <taxon>Dikarya</taxon>
        <taxon>Ascomycota</taxon>
        <taxon>Pezizomycotina</taxon>
        <taxon>Orbiliomycetes</taxon>
        <taxon>Orbiliales</taxon>
        <taxon>Orbiliaceae</taxon>
        <taxon>Dactylellina</taxon>
    </lineage>
</organism>
<comment type="caution">
    <text evidence="3">The sequence shown here is derived from an EMBL/GenBank/DDBJ whole genome shotgun (WGS) entry which is preliminary data.</text>
</comment>